<keyword evidence="10" id="KW-1185">Reference proteome</keyword>
<accession>A0AAW1SUM6</accession>
<organism evidence="9 10">
    <name type="scientific">Apatococcus fuscideae</name>
    <dbReference type="NCBI Taxonomy" id="2026836"/>
    <lineage>
        <taxon>Eukaryota</taxon>
        <taxon>Viridiplantae</taxon>
        <taxon>Chlorophyta</taxon>
        <taxon>core chlorophytes</taxon>
        <taxon>Trebouxiophyceae</taxon>
        <taxon>Chlorellales</taxon>
        <taxon>Chlorellaceae</taxon>
        <taxon>Apatococcus</taxon>
    </lineage>
</organism>
<feature type="region of interest" description="Disordered" evidence="6">
    <location>
        <begin position="164"/>
        <end position="189"/>
    </location>
</feature>
<comment type="similarity">
    <text evidence="2">Belongs to the major facilitator superfamily. MFSD6 family.</text>
</comment>
<evidence type="ECO:0000256" key="7">
    <source>
        <dbReference type="SAM" id="Phobius"/>
    </source>
</evidence>
<evidence type="ECO:0000256" key="2">
    <source>
        <dbReference type="ARBA" id="ARBA00005241"/>
    </source>
</evidence>
<dbReference type="Pfam" id="PF12832">
    <property type="entry name" value="MFS_1_like"/>
    <property type="match status" value="2"/>
</dbReference>
<dbReference type="PANTHER" id="PTHR16172:SF41">
    <property type="entry name" value="MAJOR FACILITATOR SUPERFAMILY DOMAIN-CONTAINING PROTEIN 6-LIKE"/>
    <property type="match status" value="1"/>
</dbReference>
<dbReference type="SUPFAM" id="SSF103473">
    <property type="entry name" value="MFS general substrate transporter"/>
    <property type="match status" value="1"/>
</dbReference>
<feature type="transmembrane region" description="Helical" evidence="7">
    <location>
        <begin position="338"/>
        <end position="359"/>
    </location>
</feature>
<feature type="compositionally biased region" description="Basic and acidic residues" evidence="6">
    <location>
        <begin position="169"/>
        <end position="178"/>
    </location>
</feature>
<feature type="transmembrane region" description="Helical" evidence="7">
    <location>
        <begin position="371"/>
        <end position="390"/>
    </location>
</feature>
<dbReference type="InterPro" id="IPR024989">
    <property type="entry name" value="MFS_assoc_dom"/>
</dbReference>
<name>A0AAW1SUM6_9CHLO</name>
<proteinExistence type="inferred from homology"/>
<evidence type="ECO:0000256" key="1">
    <source>
        <dbReference type="ARBA" id="ARBA00004141"/>
    </source>
</evidence>
<protein>
    <recommendedName>
        <fullName evidence="8">Major facilitator superfamily associated domain-containing protein</fullName>
    </recommendedName>
</protein>
<dbReference type="GO" id="GO:0016020">
    <property type="term" value="C:membrane"/>
    <property type="evidence" value="ECO:0007669"/>
    <property type="project" value="UniProtKB-SubCell"/>
</dbReference>
<feature type="transmembrane region" description="Helical" evidence="7">
    <location>
        <begin position="307"/>
        <end position="331"/>
    </location>
</feature>
<gene>
    <name evidence="9" type="ORF">WJX84_010240</name>
</gene>
<comment type="caution">
    <text evidence="9">The sequence shown here is derived from an EMBL/GenBank/DDBJ whole genome shotgun (WGS) entry which is preliminary data.</text>
</comment>
<keyword evidence="3 7" id="KW-0812">Transmembrane</keyword>
<evidence type="ECO:0000313" key="9">
    <source>
        <dbReference type="EMBL" id="KAK9856849.1"/>
    </source>
</evidence>
<feature type="transmembrane region" description="Helical" evidence="7">
    <location>
        <begin position="6"/>
        <end position="26"/>
    </location>
</feature>
<feature type="domain" description="Major facilitator superfamily associated" evidence="8">
    <location>
        <begin position="249"/>
        <end position="432"/>
    </location>
</feature>
<dbReference type="Gene3D" id="1.20.1250.20">
    <property type="entry name" value="MFS general substrate transporter like domains"/>
    <property type="match status" value="2"/>
</dbReference>
<keyword evidence="4 7" id="KW-1133">Transmembrane helix</keyword>
<feature type="transmembrane region" description="Helical" evidence="7">
    <location>
        <begin position="402"/>
        <end position="424"/>
    </location>
</feature>
<keyword evidence="5 7" id="KW-0472">Membrane</keyword>
<dbReference type="Proteomes" id="UP001485043">
    <property type="component" value="Unassembled WGS sequence"/>
</dbReference>
<feature type="compositionally biased region" description="Basic and acidic residues" evidence="6">
    <location>
        <begin position="239"/>
        <end position="255"/>
    </location>
</feature>
<dbReference type="InterPro" id="IPR051717">
    <property type="entry name" value="MFS_MFSD6"/>
</dbReference>
<comment type="subcellular location">
    <subcellularLocation>
        <location evidence="1">Membrane</location>
        <topology evidence="1">Multi-pass membrane protein</topology>
    </subcellularLocation>
</comment>
<evidence type="ECO:0000256" key="3">
    <source>
        <dbReference type="ARBA" id="ARBA00022692"/>
    </source>
</evidence>
<evidence type="ECO:0000256" key="6">
    <source>
        <dbReference type="SAM" id="MobiDB-lite"/>
    </source>
</evidence>
<feature type="region of interest" description="Disordered" evidence="6">
    <location>
        <begin position="208"/>
        <end position="255"/>
    </location>
</feature>
<evidence type="ECO:0000256" key="4">
    <source>
        <dbReference type="ARBA" id="ARBA00022989"/>
    </source>
</evidence>
<feature type="domain" description="Major facilitator superfamily associated" evidence="8">
    <location>
        <begin position="4"/>
        <end position="141"/>
    </location>
</feature>
<evidence type="ECO:0000313" key="10">
    <source>
        <dbReference type="Proteomes" id="UP001485043"/>
    </source>
</evidence>
<feature type="transmembrane region" description="Helical" evidence="7">
    <location>
        <begin position="436"/>
        <end position="458"/>
    </location>
</feature>
<reference evidence="9 10" key="1">
    <citation type="journal article" date="2024" name="Nat. Commun.">
        <title>Phylogenomics reveals the evolutionary origins of lichenization in chlorophyte algae.</title>
        <authorList>
            <person name="Puginier C."/>
            <person name="Libourel C."/>
            <person name="Otte J."/>
            <person name="Skaloud P."/>
            <person name="Haon M."/>
            <person name="Grisel S."/>
            <person name="Petersen M."/>
            <person name="Berrin J.G."/>
            <person name="Delaux P.M."/>
            <person name="Dal Grande F."/>
            <person name="Keller J."/>
        </authorList>
    </citation>
    <scope>NUCLEOTIDE SEQUENCE [LARGE SCALE GENOMIC DNA]</scope>
    <source>
        <strain evidence="9 10">SAG 2523</strain>
    </source>
</reference>
<sequence length="468" mass="50441">MLAAKAWYFIYFGSGAFAYPFLNVWYRRRGFTEQQIGLLSALRPWVSAIAGAGCTAFADRIRAHRPIMYIAYALSTAAKFSISQAGTYPQMLLLIVTAEGLTAPVMILADSSVMAACPEEGDYGRQRVWGAVGWGIFCAWVAAHALPSSPAQRALSGIYHPSHVGANPHSHEERRVHWESGSTGSAPLPMAPDLQVFEAGIRARSRASSRRASLSHEHGGPPGLHEPLLARSSTSGGRDASHAAGRDMEGHHGDPHGPVGVLKGVCIILSSGRVLCFLFMSLLMGYGMGSIDSYLFLYLEELGGPEVLMGLTITFTCASEIPIFACTGWLLRTFGVDPVLHIVLGTFILRFLLYTWLPAWNNPWLVLPIELLHGITFACAWAAGTVNCARIAPRGLKATTQAIYQGIYTGVGSGLGGLIGGQIYSRHGGAAVYESAAVFIGIGWIICVVWQAVLWCLARRAHRSTLKT</sequence>
<evidence type="ECO:0000259" key="8">
    <source>
        <dbReference type="Pfam" id="PF12832"/>
    </source>
</evidence>
<dbReference type="EMBL" id="JALJOV010000993">
    <property type="protein sequence ID" value="KAK9856849.1"/>
    <property type="molecule type" value="Genomic_DNA"/>
</dbReference>
<dbReference type="AlphaFoldDB" id="A0AAW1SUM6"/>
<evidence type="ECO:0000256" key="5">
    <source>
        <dbReference type="ARBA" id="ARBA00023136"/>
    </source>
</evidence>
<dbReference type="PANTHER" id="PTHR16172">
    <property type="entry name" value="MAJOR FACILITATOR SUPERFAMILY DOMAIN-CONTAINING PROTEIN 6-LIKE"/>
    <property type="match status" value="1"/>
</dbReference>
<dbReference type="InterPro" id="IPR036259">
    <property type="entry name" value="MFS_trans_sf"/>
</dbReference>